<accession>A0A5N6MMM4</accession>
<sequence>MALPFPPLPFSPRTFTFRLSRAKSRKLLPIDPPATASQPPDVLHSLRHYHQPPDVLRPSSSRRTTLQPSAAPADPVTASPRKCQPPRHLLSVPWSANQIRFAKARGSDVSSFALYAYVLNMMLDQETSLSEKVVKAQQSTQGRGGAIIQVELRDVDSGNKVNERFRTDETIEKIFVEAKSYTYLYTDEEIETVVLMGPNTFIQLDVPKHLFGNSLAYLKADELTLLIYYEKSMSLDDITVSVELFNDRPMSASVPKRVICTVVEAQVPMKAAKSDSGEHYIYQRIPYVILDDTPSSGTSLESDPSVASS</sequence>
<dbReference type="EMBL" id="SZYD01000015">
    <property type="protein sequence ID" value="KAD3640544.1"/>
    <property type="molecule type" value="Genomic_DNA"/>
</dbReference>
<organism evidence="4 5">
    <name type="scientific">Mikania micrantha</name>
    <name type="common">bitter vine</name>
    <dbReference type="NCBI Taxonomy" id="192012"/>
    <lineage>
        <taxon>Eukaryota</taxon>
        <taxon>Viridiplantae</taxon>
        <taxon>Streptophyta</taxon>
        <taxon>Embryophyta</taxon>
        <taxon>Tracheophyta</taxon>
        <taxon>Spermatophyta</taxon>
        <taxon>Magnoliopsida</taxon>
        <taxon>eudicotyledons</taxon>
        <taxon>Gunneridae</taxon>
        <taxon>Pentapetalae</taxon>
        <taxon>asterids</taxon>
        <taxon>campanulids</taxon>
        <taxon>Asterales</taxon>
        <taxon>Asteraceae</taxon>
        <taxon>Asteroideae</taxon>
        <taxon>Heliantheae alliance</taxon>
        <taxon>Eupatorieae</taxon>
        <taxon>Mikania</taxon>
    </lineage>
</organism>
<comment type="caution">
    <text evidence="4">The sequence shown here is derived from an EMBL/GenBank/DDBJ whole genome shotgun (WGS) entry which is preliminary data.</text>
</comment>
<evidence type="ECO:0000259" key="3">
    <source>
        <dbReference type="SMART" id="SM01185"/>
    </source>
</evidence>
<dbReference type="PANTHER" id="PTHR30053:SF14">
    <property type="entry name" value="TRANSLATION ELONGATION FACTOR KOW-LIKE DOMAIN-CONTAINING PROTEIN"/>
    <property type="match status" value="1"/>
</dbReference>
<dbReference type="AlphaFoldDB" id="A0A5N6MMM4"/>
<evidence type="ECO:0000256" key="1">
    <source>
        <dbReference type="ARBA" id="ARBA00009479"/>
    </source>
</evidence>
<feature type="compositionally biased region" description="Polar residues" evidence="2">
    <location>
        <begin position="58"/>
        <end position="68"/>
    </location>
</feature>
<dbReference type="GO" id="GO:0003746">
    <property type="term" value="F:translation elongation factor activity"/>
    <property type="evidence" value="ECO:0007669"/>
    <property type="project" value="InterPro"/>
</dbReference>
<dbReference type="Gene3D" id="2.40.50.140">
    <property type="entry name" value="Nucleic acid-binding proteins"/>
    <property type="match status" value="1"/>
</dbReference>
<dbReference type="InterPro" id="IPR013185">
    <property type="entry name" value="Transl_elong_KOW-like"/>
</dbReference>
<dbReference type="SUPFAM" id="SSF50104">
    <property type="entry name" value="Translation proteins SH3-like domain"/>
    <property type="match status" value="1"/>
</dbReference>
<evidence type="ECO:0000256" key="2">
    <source>
        <dbReference type="SAM" id="MobiDB-lite"/>
    </source>
</evidence>
<evidence type="ECO:0000313" key="4">
    <source>
        <dbReference type="EMBL" id="KAD3640544.1"/>
    </source>
</evidence>
<dbReference type="Proteomes" id="UP000326396">
    <property type="component" value="Linkage Group LG5"/>
</dbReference>
<dbReference type="InterPro" id="IPR001059">
    <property type="entry name" value="Transl_elong_P/YeiP_cen"/>
</dbReference>
<dbReference type="GO" id="GO:0005737">
    <property type="term" value="C:cytoplasm"/>
    <property type="evidence" value="ECO:0007669"/>
    <property type="project" value="TreeGrafter"/>
</dbReference>
<feature type="domain" description="Translation elongation factor P/YeiP central" evidence="3">
    <location>
        <begin position="178"/>
        <end position="233"/>
    </location>
</feature>
<name>A0A5N6MMM4_9ASTR</name>
<dbReference type="InterPro" id="IPR020599">
    <property type="entry name" value="Transl_elong_fac_P/YeiP"/>
</dbReference>
<comment type="similarity">
    <text evidence="1">Belongs to the elongation factor P family.</text>
</comment>
<reference evidence="4 5" key="1">
    <citation type="submission" date="2019-05" db="EMBL/GenBank/DDBJ databases">
        <title>Mikania micrantha, genome provides insights into the molecular mechanism of rapid growth.</title>
        <authorList>
            <person name="Liu B."/>
        </authorList>
    </citation>
    <scope>NUCLEOTIDE SEQUENCE [LARGE SCALE GENOMIC DNA]</scope>
    <source>
        <strain evidence="4">NLD-2019</strain>
        <tissue evidence="4">Leaf</tissue>
    </source>
</reference>
<gene>
    <name evidence="4" type="ORF">E3N88_29767</name>
</gene>
<protein>
    <recommendedName>
        <fullName evidence="3">Translation elongation factor P/YeiP central domain-containing protein</fullName>
    </recommendedName>
</protein>
<feature type="region of interest" description="Disordered" evidence="2">
    <location>
        <begin position="51"/>
        <end position="84"/>
    </location>
</feature>
<evidence type="ECO:0000313" key="5">
    <source>
        <dbReference type="Proteomes" id="UP000326396"/>
    </source>
</evidence>
<keyword evidence="5" id="KW-1185">Reference proteome</keyword>
<dbReference type="Gene3D" id="2.30.30.30">
    <property type="match status" value="1"/>
</dbReference>
<dbReference type="OrthoDB" id="10259892at2759"/>
<dbReference type="Pfam" id="PF08207">
    <property type="entry name" value="EFP_N"/>
    <property type="match status" value="1"/>
</dbReference>
<proteinExistence type="inferred from homology"/>
<dbReference type="InterPro" id="IPR008991">
    <property type="entry name" value="Translation_prot_SH3-like_sf"/>
</dbReference>
<dbReference type="InterPro" id="IPR014722">
    <property type="entry name" value="Rib_uL2_dom2"/>
</dbReference>
<dbReference type="SMART" id="SM01185">
    <property type="entry name" value="EFP"/>
    <property type="match status" value="1"/>
</dbReference>
<dbReference type="InterPro" id="IPR012340">
    <property type="entry name" value="NA-bd_OB-fold"/>
</dbReference>
<dbReference type="PANTHER" id="PTHR30053">
    <property type="entry name" value="ELONGATION FACTOR P"/>
    <property type="match status" value="1"/>
</dbReference>